<evidence type="ECO:0000313" key="1">
    <source>
        <dbReference type="EMBL" id="EYC05145.1"/>
    </source>
</evidence>
<accession>A0A016TQW3</accession>
<dbReference type="AlphaFoldDB" id="A0A016TQW3"/>
<dbReference type="EMBL" id="JARK01001420">
    <property type="protein sequence ID" value="EYC05145.1"/>
    <property type="molecule type" value="Genomic_DNA"/>
</dbReference>
<evidence type="ECO:0000313" key="2">
    <source>
        <dbReference type="Proteomes" id="UP000024635"/>
    </source>
</evidence>
<organism evidence="1 2">
    <name type="scientific">Ancylostoma ceylanicum</name>
    <dbReference type="NCBI Taxonomy" id="53326"/>
    <lineage>
        <taxon>Eukaryota</taxon>
        <taxon>Metazoa</taxon>
        <taxon>Ecdysozoa</taxon>
        <taxon>Nematoda</taxon>
        <taxon>Chromadorea</taxon>
        <taxon>Rhabditida</taxon>
        <taxon>Rhabditina</taxon>
        <taxon>Rhabditomorpha</taxon>
        <taxon>Strongyloidea</taxon>
        <taxon>Ancylostomatidae</taxon>
        <taxon>Ancylostomatinae</taxon>
        <taxon>Ancylostoma</taxon>
    </lineage>
</organism>
<reference evidence="2" key="1">
    <citation type="journal article" date="2015" name="Nat. Genet.">
        <title>The genome and transcriptome of the zoonotic hookworm Ancylostoma ceylanicum identify infection-specific gene families.</title>
        <authorList>
            <person name="Schwarz E.M."/>
            <person name="Hu Y."/>
            <person name="Antoshechkin I."/>
            <person name="Miller M.M."/>
            <person name="Sternberg P.W."/>
            <person name="Aroian R.V."/>
        </authorList>
    </citation>
    <scope>NUCLEOTIDE SEQUENCE</scope>
    <source>
        <strain evidence="2">HY135</strain>
    </source>
</reference>
<proteinExistence type="predicted"/>
<gene>
    <name evidence="1" type="primary">Acey_s0084.g1803</name>
    <name evidence="1" type="ORF">Y032_0084g1803</name>
</gene>
<protein>
    <submittedName>
        <fullName evidence="1">Uncharacterized protein</fullName>
    </submittedName>
</protein>
<name>A0A016TQW3_9BILA</name>
<comment type="caution">
    <text evidence="1">The sequence shown here is derived from an EMBL/GenBank/DDBJ whole genome shotgun (WGS) entry which is preliminary data.</text>
</comment>
<sequence length="122" mass="13742">MAGFNDVTPEQMKCLVWICGLANPRLCSSQNGGQSADHAQGTQCRNLAVYGHQTRCQAPHEPAFVNTAWYVSQRRKRQKEPITGLVFTLLPMWRTALSQGLRLRQQDVSLLQTCRTQEGILQ</sequence>
<dbReference type="Proteomes" id="UP000024635">
    <property type="component" value="Unassembled WGS sequence"/>
</dbReference>
<keyword evidence="2" id="KW-1185">Reference proteome</keyword>